<feature type="domain" description="Glutamine amidotransferase" evidence="10">
    <location>
        <begin position="17"/>
        <end position="147"/>
    </location>
</feature>
<evidence type="ECO:0000259" key="10">
    <source>
        <dbReference type="Pfam" id="PF00117"/>
    </source>
</evidence>
<evidence type="ECO:0000256" key="7">
    <source>
        <dbReference type="ARBA" id="ARBA00023239"/>
    </source>
</evidence>
<dbReference type="Pfam" id="PF00117">
    <property type="entry name" value="GATase"/>
    <property type="match status" value="1"/>
</dbReference>
<comment type="catalytic activity">
    <reaction evidence="8">
        <text>5-[(5-phospho-1-deoxy-D-ribulos-1-ylimino)methylamino]-1-(5-phospho-beta-D-ribosyl)imidazole-4-carboxamide + L-glutamine = D-erythro-1-(imidazol-4-yl)glycerol 3-phosphate + 5-amino-1-(5-phospho-beta-D-ribosyl)imidazole-4-carboxamide + L-glutamate + H(+)</text>
        <dbReference type="Rhea" id="RHEA:24793"/>
        <dbReference type="ChEBI" id="CHEBI:15378"/>
        <dbReference type="ChEBI" id="CHEBI:29985"/>
        <dbReference type="ChEBI" id="CHEBI:58278"/>
        <dbReference type="ChEBI" id="CHEBI:58359"/>
        <dbReference type="ChEBI" id="CHEBI:58475"/>
        <dbReference type="ChEBI" id="CHEBI:58525"/>
        <dbReference type="EC" id="4.3.2.10"/>
    </reaction>
</comment>
<keyword evidence="5" id="KW-0315">Glutamine amidotransferase</keyword>
<evidence type="ECO:0000256" key="2">
    <source>
        <dbReference type="ARBA" id="ARBA00011152"/>
    </source>
</evidence>
<dbReference type="PROSITE" id="PS51273">
    <property type="entry name" value="GATASE_TYPE_1"/>
    <property type="match status" value="1"/>
</dbReference>
<dbReference type="PANTHER" id="PTHR42701">
    <property type="entry name" value="IMIDAZOLE GLYCEROL PHOSPHATE SYNTHASE SUBUNIT HISH"/>
    <property type="match status" value="1"/>
</dbReference>
<organism evidence="11">
    <name type="scientific">marine metagenome</name>
    <dbReference type="NCBI Taxonomy" id="408172"/>
    <lineage>
        <taxon>unclassified sequences</taxon>
        <taxon>metagenomes</taxon>
        <taxon>ecological metagenomes</taxon>
    </lineage>
</organism>
<dbReference type="GO" id="GO:0004359">
    <property type="term" value="F:glutaminase activity"/>
    <property type="evidence" value="ECO:0007669"/>
    <property type="project" value="UniProtKB-EC"/>
</dbReference>
<evidence type="ECO:0000256" key="6">
    <source>
        <dbReference type="ARBA" id="ARBA00023102"/>
    </source>
</evidence>
<protein>
    <recommendedName>
        <fullName evidence="10">Glutamine amidotransferase domain-containing protein</fullName>
    </recommendedName>
</protein>
<comment type="subunit">
    <text evidence="2">Heterodimer of HisH and HisF.</text>
</comment>
<evidence type="ECO:0000313" key="11">
    <source>
        <dbReference type="EMBL" id="SVB55971.1"/>
    </source>
</evidence>
<dbReference type="PANTHER" id="PTHR42701:SF1">
    <property type="entry name" value="IMIDAZOLE GLYCEROL PHOSPHATE SYNTHASE SUBUNIT HISH"/>
    <property type="match status" value="1"/>
</dbReference>
<dbReference type="InterPro" id="IPR017926">
    <property type="entry name" value="GATASE"/>
</dbReference>
<dbReference type="AlphaFoldDB" id="A0A382F1F7"/>
<evidence type="ECO:0000256" key="8">
    <source>
        <dbReference type="ARBA" id="ARBA00047838"/>
    </source>
</evidence>
<comment type="pathway">
    <text evidence="1">Amino-acid biosynthesis; L-histidine biosynthesis; L-histidine from 5-phospho-alpha-D-ribose 1-diphosphate: step 5/9.</text>
</comment>
<dbReference type="NCBIfam" id="TIGR01855">
    <property type="entry name" value="IMP_synth_hisH"/>
    <property type="match status" value="1"/>
</dbReference>
<keyword evidence="3" id="KW-0028">Amino-acid biosynthesis</keyword>
<accession>A0A382F1F7</accession>
<evidence type="ECO:0000256" key="3">
    <source>
        <dbReference type="ARBA" id="ARBA00022605"/>
    </source>
</evidence>
<dbReference type="GO" id="GO:0000107">
    <property type="term" value="F:imidazoleglycerol-phosphate synthase activity"/>
    <property type="evidence" value="ECO:0007669"/>
    <property type="project" value="TreeGrafter"/>
</dbReference>
<dbReference type="Gene3D" id="3.40.50.880">
    <property type="match status" value="1"/>
</dbReference>
<comment type="catalytic activity">
    <reaction evidence="9">
        <text>L-glutamine + H2O = L-glutamate + NH4(+)</text>
        <dbReference type="Rhea" id="RHEA:15889"/>
        <dbReference type="ChEBI" id="CHEBI:15377"/>
        <dbReference type="ChEBI" id="CHEBI:28938"/>
        <dbReference type="ChEBI" id="CHEBI:29985"/>
        <dbReference type="ChEBI" id="CHEBI:58359"/>
        <dbReference type="EC" id="3.5.1.2"/>
    </reaction>
</comment>
<dbReference type="InterPro" id="IPR010139">
    <property type="entry name" value="Imidazole-glycPsynth_HisH"/>
</dbReference>
<proteinExistence type="predicted"/>
<dbReference type="SUPFAM" id="SSF52317">
    <property type="entry name" value="Class I glutamine amidotransferase-like"/>
    <property type="match status" value="1"/>
</dbReference>
<evidence type="ECO:0000256" key="1">
    <source>
        <dbReference type="ARBA" id="ARBA00005091"/>
    </source>
</evidence>
<name>A0A382F1F7_9ZZZZ</name>
<dbReference type="UniPathway" id="UPA00031">
    <property type="reaction ID" value="UER00010"/>
</dbReference>
<evidence type="ECO:0000256" key="9">
    <source>
        <dbReference type="ARBA" id="ARBA00049534"/>
    </source>
</evidence>
<dbReference type="EMBL" id="UINC01047111">
    <property type="protein sequence ID" value="SVB55971.1"/>
    <property type="molecule type" value="Genomic_DNA"/>
</dbReference>
<reference evidence="11" key="1">
    <citation type="submission" date="2018-05" db="EMBL/GenBank/DDBJ databases">
        <authorList>
            <person name="Lanie J.A."/>
            <person name="Ng W.-L."/>
            <person name="Kazmierczak K.M."/>
            <person name="Andrzejewski T.M."/>
            <person name="Davidsen T.M."/>
            <person name="Wayne K.J."/>
            <person name="Tettelin H."/>
            <person name="Glass J.I."/>
            <person name="Rusch D."/>
            <person name="Podicherti R."/>
            <person name="Tsui H.-C.T."/>
            <person name="Winkler M.E."/>
        </authorList>
    </citation>
    <scope>NUCLEOTIDE SEQUENCE</scope>
</reference>
<dbReference type="GO" id="GO:0016829">
    <property type="term" value="F:lyase activity"/>
    <property type="evidence" value="ECO:0007669"/>
    <property type="project" value="UniProtKB-KW"/>
</dbReference>
<dbReference type="InterPro" id="IPR029062">
    <property type="entry name" value="Class_I_gatase-like"/>
</dbReference>
<evidence type="ECO:0000256" key="4">
    <source>
        <dbReference type="ARBA" id="ARBA00022801"/>
    </source>
</evidence>
<keyword evidence="4" id="KW-0378">Hydrolase</keyword>
<sequence length="151" mass="17312">MDNLSSMHLLDTLNECAVGKKIPVLGICLGMQIMAKHGEEGNCEGLDWFDAKVAKFDVSDYLKFKVPHIGWNQISIKKDSLLMKQIPDLSEFYFVHSYHFKNRFNSDVLNTTDYSYEFVSAVENNNIFGVQYHPEKSHDIGDQLLMNFIAL</sequence>
<evidence type="ECO:0000256" key="5">
    <source>
        <dbReference type="ARBA" id="ARBA00022962"/>
    </source>
</evidence>
<dbReference type="GO" id="GO:0000105">
    <property type="term" value="P:L-histidine biosynthetic process"/>
    <property type="evidence" value="ECO:0007669"/>
    <property type="project" value="UniProtKB-UniPathway"/>
</dbReference>
<keyword evidence="6" id="KW-0368">Histidine biosynthesis</keyword>
<keyword evidence="7" id="KW-0456">Lyase</keyword>
<gene>
    <name evidence="11" type="ORF">METZ01_LOCUS208825</name>
</gene>